<feature type="compositionally biased region" description="Gly residues" evidence="1">
    <location>
        <begin position="1"/>
        <end position="25"/>
    </location>
</feature>
<comment type="caution">
    <text evidence="2">The sequence shown here is derived from an EMBL/GenBank/DDBJ whole genome shotgun (WGS) entry which is preliminary data.</text>
</comment>
<proteinExistence type="predicted"/>
<dbReference type="Proteomes" id="UP001189429">
    <property type="component" value="Unassembled WGS sequence"/>
</dbReference>
<name>A0ABN9UK30_9DINO</name>
<evidence type="ECO:0000256" key="1">
    <source>
        <dbReference type="SAM" id="MobiDB-lite"/>
    </source>
</evidence>
<evidence type="ECO:0000313" key="2">
    <source>
        <dbReference type="EMBL" id="CAK0860160.1"/>
    </source>
</evidence>
<organism evidence="2 3">
    <name type="scientific">Prorocentrum cordatum</name>
    <dbReference type="NCBI Taxonomy" id="2364126"/>
    <lineage>
        <taxon>Eukaryota</taxon>
        <taxon>Sar</taxon>
        <taxon>Alveolata</taxon>
        <taxon>Dinophyceae</taxon>
        <taxon>Prorocentrales</taxon>
        <taxon>Prorocentraceae</taxon>
        <taxon>Prorocentrum</taxon>
    </lineage>
</organism>
<feature type="region of interest" description="Disordered" evidence="1">
    <location>
        <begin position="1"/>
        <end position="50"/>
    </location>
</feature>
<reference evidence="2" key="1">
    <citation type="submission" date="2023-10" db="EMBL/GenBank/DDBJ databases">
        <authorList>
            <person name="Chen Y."/>
            <person name="Shah S."/>
            <person name="Dougan E. K."/>
            <person name="Thang M."/>
            <person name="Chan C."/>
        </authorList>
    </citation>
    <scope>NUCLEOTIDE SEQUENCE [LARGE SCALE GENOMIC DNA]</scope>
</reference>
<gene>
    <name evidence="2" type="ORF">PCOR1329_LOCUS49215</name>
</gene>
<dbReference type="EMBL" id="CAUYUJ010015952">
    <property type="protein sequence ID" value="CAK0860160.1"/>
    <property type="molecule type" value="Genomic_DNA"/>
</dbReference>
<protein>
    <submittedName>
        <fullName evidence="2">Uncharacterized protein</fullName>
    </submittedName>
</protein>
<feature type="region of interest" description="Disordered" evidence="1">
    <location>
        <begin position="146"/>
        <end position="165"/>
    </location>
</feature>
<keyword evidence="3" id="KW-1185">Reference proteome</keyword>
<accession>A0ABN9UK30</accession>
<sequence length="165" mass="17074">MGGLAGLGMGPGRQQGEYGRVGQGQGNYARSGSRKDYSSGPGPAYQAGAKYSNAPNAPPYEYQPPPKSFVKSFAKLLACLGLDLMGNGAPAGFIPAAGEVTDVVFAPASAVALKMMFNSNAIALIGLAEELGPYTDILPTGPHHRVVPRDLRAGPPAHALPRRQT</sequence>
<evidence type="ECO:0000313" key="3">
    <source>
        <dbReference type="Proteomes" id="UP001189429"/>
    </source>
</evidence>